<organism evidence="2 3">
    <name type="scientific">Bradyrhizobium vignae</name>
    <dbReference type="NCBI Taxonomy" id="1549949"/>
    <lineage>
        <taxon>Bacteria</taxon>
        <taxon>Pseudomonadati</taxon>
        <taxon>Pseudomonadota</taxon>
        <taxon>Alphaproteobacteria</taxon>
        <taxon>Hyphomicrobiales</taxon>
        <taxon>Nitrobacteraceae</taxon>
        <taxon>Bradyrhizobium</taxon>
    </lineage>
</organism>
<dbReference type="Gene3D" id="2.60.120.10">
    <property type="entry name" value="Jelly Rolls"/>
    <property type="match status" value="1"/>
</dbReference>
<dbReference type="KEGG" id="bvz:BRAD3257_1808"/>
<dbReference type="CDD" id="cd02208">
    <property type="entry name" value="cupin_RmlC-like"/>
    <property type="match status" value="1"/>
</dbReference>
<dbReference type="RefSeq" id="WP_122401438.1">
    <property type="nucleotide sequence ID" value="NZ_LS398110.1"/>
</dbReference>
<dbReference type="InterPro" id="IPR014710">
    <property type="entry name" value="RmlC-like_jellyroll"/>
</dbReference>
<protein>
    <recommendedName>
        <fullName evidence="1">Cupin type-2 domain-containing protein</fullName>
    </recommendedName>
</protein>
<proteinExistence type="predicted"/>
<reference evidence="2 3" key="1">
    <citation type="submission" date="2018-03" db="EMBL/GenBank/DDBJ databases">
        <authorList>
            <person name="Gully D."/>
        </authorList>
    </citation>
    <scope>NUCLEOTIDE SEQUENCE [LARGE SCALE GENOMIC DNA]</scope>
    <source>
        <strain evidence="2">ORS3257</strain>
    </source>
</reference>
<dbReference type="EMBL" id="LS398110">
    <property type="protein sequence ID" value="SPP92923.1"/>
    <property type="molecule type" value="Genomic_DNA"/>
</dbReference>
<sequence length="157" mass="17844">MNDLLKEVITIYGKNVVLAHKSSPVENAGVVEHAEIFRLLNIFDEKFTPTNKNSADGTPLRIFASDRVKIDLSKRSKEDMSFWHRNIDAHEIIICVKGALRWETEMGTRTMQAGDMLFIPKGIAHRSMLCEKSLDENVLVELKIADDIEYVGDQQKV</sequence>
<dbReference type="InterPro" id="IPR013096">
    <property type="entry name" value="Cupin_2"/>
</dbReference>
<dbReference type="Proteomes" id="UP000246085">
    <property type="component" value="Chromosome BRAD3257"/>
</dbReference>
<dbReference type="SUPFAM" id="SSF51182">
    <property type="entry name" value="RmlC-like cupins"/>
    <property type="match status" value="1"/>
</dbReference>
<evidence type="ECO:0000313" key="3">
    <source>
        <dbReference type="Proteomes" id="UP000246085"/>
    </source>
</evidence>
<feature type="domain" description="Cupin type-2" evidence="1">
    <location>
        <begin position="83"/>
        <end position="126"/>
    </location>
</feature>
<accession>A0A2U3PUV1</accession>
<evidence type="ECO:0000313" key="2">
    <source>
        <dbReference type="EMBL" id="SPP92923.1"/>
    </source>
</evidence>
<name>A0A2U3PUV1_9BRAD</name>
<dbReference type="AlphaFoldDB" id="A0A2U3PUV1"/>
<evidence type="ECO:0000259" key="1">
    <source>
        <dbReference type="Pfam" id="PF07883"/>
    </source>
</evidence>
<dbReference type="Pfam" id="PF07883">
    <property type="entry name" value="Cupin_2"/>
    <property type="match status" value="1"/>
</dbReference>
<gene>
    <name evidence="2" type="ORF">BRAD3257_1808</name>
</gene>
<dbReference type="InterPro" id="IPR011051">
    <property type="entry name" value="RmlC_Cupin_sf"/>
</dbReference>